<keyword evidence="3" id="KW-1185">Reference proteome</keyword>
<evidence type="ECO:0000313" key="2">
    <source>
        <dbReference type="EMBL" id="TLS53138.1"/>
    </source>
</evidence>
<organism evidence="2 3">
    <name type="scientific">Paenibacillus antri</name>
    <dbReference type="NCBI Taxonomy" id="2582848"/>
    <lineage>
        <taxon>Bacteria</taxon>
        <taxon>Bacillati</taxon>
        <taxon>Bacillota</taxon>
        <taxon>Bacilli</taxon>
        <taxon>Bacillales</taxon>
        <taxon>Paenibacillaceae</taxon>
        <taxon>Paenibacillus</taxon>
    </lineage>
</organism>
<reference evidence="2 3" key="1">
    <citation type="submission" date="2019-05" db="EMBL/GenBank/DDBJ databases">
        <authorList>
            <person name="Narsing Rao M.P."/>
            <person name="Li W.J."/>
        </authorList>
    </citation>
    <scope>NUCLEOTIDE SEQUENCE [LARGE SCALE GENOMIC DNA]</scope>
    <source>
        <strain evidence="2 3">SYSU_K30003</strain>
    </source>
</reference>
<keyword evidence="1" id="KW-0472">Membrane</keyword>
<dbReference type="Pfam" id="PF07099">
    <property type="entry name" value="DUF1361"/>
    <property type="match status" value="1"/>
</dbReference>
<feature type="transmembrane region" description="Helical" evidence="1">
    <location>
        <begin position="38"/>
        <end position="59"/>
    </location>
</feature>
<evidence type="ECO:0000256" key="1">
    <source>
        <dbReference type="SAM" id="Phobius"/>
    </source>
</evidence>
<protein>
    <submittedName>
        <fullName evidence="2">DUF1361 domain-containing protein</fullName>
    </submittedName>
</protein>
<comment type="caution">
    <text evidence="2">The sequence shown here is derived from an EMBL/GenBank/DDBJ whole genome shotgun (WGS) entry which is preliminary data.</text>
</comment>
<proteinExistence type="predicted"/>
<feature type="transmembrane region" description="Helical" evidence="1">
    <location>
        <begin position="194"/>
        <end position="216"/>
    </location>
</feature>
<feature type="transmembrane region" description="Helical" evidence="1">
    <location>
        <begin position="236"/>
        <end position="258"/>
    </location>
</feature>
<keyword evidence="1" id="KW-1133">Transmembrane helix</keyword>
<feature type="transmembrane region" description="Helical" evidence="1">
    <location>
        <begin position="65"/>
        <end position="93"/>
    </location>
</feature>
<feature type="transmembrane region" description="Helical" evidence="1">
    <location>
        <begin position="153"/>
        <end position="174"/>
    </location>
</feature>
<accession>A0A5R9GIC6</accession>
<name>A0A5R9GIC6_9BACL</name>
<gene>
    <name evidence="2" type="ORF">FE782_07175</name>
</gene>
<dbReference type="EMBL" id="VCIW01000003">
    <property type="protein sequence ID" value="TLS53138.1"/>
    <property type="molecule type" value="Genomic_DNA"/>
</dbReference>
<dbReference type="Proteomes" id="UP000309676">
    <property type="component" value="Unassembled WGS sequence"/>
</dbReference>
<keyword evidence="1" id="KW-0812">Transmembrane</keyword>
<evidence type="ECO:0000313" key="3">
    <source>
        <dbReference type="Proteomes" id="UP000309676"/>
    </source>
</evidence>
<sequence>MLRAGRYVRVPARGTIFFGGGPVMRATSALSPLGNARVAGLLVLLSLGCFAMVCFRPIVSGDRLFLFMLWNLFLAWLPYAASVAATIIAGGGNGNGGSGGRGRKAPGVAATVLVLGLGALWLLFLPNSTYLTTDFIHLVAGRHRYVDRGEFGYLVWFDIVLFFLFAWCGVFLAYLSTYQFQRLVAIRFGRPAGWAFVGAVSLLTGYGVFLGRIVRLNSWDAWVRPMELIGEVLGNLHWRGASFSLLFGVFMAVTYLFLYHLQEGDR</sequence>
<dbReference type="AlphaFoldDB" id="A0A5R9GIC6"/>
<feature type="transmembrane region" description="Helical" evidence="1">
    <location>
        <begin position="105"/>
        <end position="124"/>
    </location>
</feature>
<dbReference type="InterPro" id="IPR009793">
    <property type="entry name" value="DUF1361"/>
</dbReference>